<proteinExistence type="predicted"/>
<dbReference type="PANTHER" id="PTHR13217:SF11">
    <property type="entry name" value="PLECKSTRIN HOMOLOGY DOMAIN-CONTAINING FAMILY G MEMBER 5"/>
    <property type="match status" value="1"/>
</dbReference>
<sequence length="79" mass="9692">MEQLESKLHAYSLFGLPRMPRRLRFDHDSWEEEEDDEEEEDNSGLRLEDSWRELIDGHEKLTRRQCHQQEAVWELLHTE</sequence>
<accession>A6IUG6</accession>
<dbReference type="AlphaFoldDB" id="A6IUG6"/>
<protein>
    <submittedName>
        <fullName evidence="1">RCG31037</fullName>
    </submittedName>
</protein>
<reference evidence="2" key="1">
    <citation type="submission" date="2005-09" db="EMBL/GenBank/DDBJ databases">
        <authorList>
            <person name="Mural R.J."/>
            <person name="Li P.W."/>
            <person name="Adams M.D."/>
            <person name="Amanatides P.G."/>
            <person name="Baden-Tillson H."/>
            <person name="Barnstead M."/>
            <person name="Chin S.H."/>
            <person name="Dew I."/>
            <person name="Evans C.A."/>
            <person name="Ferriera S."/>
            <person name="Flanigan M."/>
            <person name="Fosler C."/>
            <person name="Glodek A."/>
            <person name="Gu Z."/>
            <person name="Holt R.A."/>
            <person name="Jennings D."/>
            <person name="Kraft C.L."/>
            <person name="Lu F."/>
            <person name="Nguyen T."/>
            <person name="Nusskern D.R."/>
            <person name="Pfannkoch C.M."/>
            <person name="Sitter C."/>
            <person name="Sutton G.G."/>
            <person name="Venter J.C."/>
            <person name="Wang Z."/>
            <person name="Woodage T."/>
            <person name="Zheng X.H."/>
            <person name="Zhong F."/>
        </authorList>
    </citation>
    <scope>NUCLEOTIDE SEQUENCE [LARGE SCALE GENOMIC DNA]</scope>
    <source>
        <strain>BN</strain>
        <strain evidence="2">Sprague-Dawley</strain>
    </source>
</reference>
<dbReference type="EMBL" id="CH473968">
    <property type="protein sequence ID" value="EDL81217.1"/>
    <property type="molecule type" value="Genomic_DNA"/>
</dbReference>
<name>A6IUG6_RAT</name>
<dbReference type="PANTHER" id="PTHR13217">
    <property type="entry name" value="PLECKSTRIN HOMOLOGY DOMAIN-CONTAINING FAMILY G MEMBER 7"/>
    <property type="match status" value="1"/>
</dbReference>
<dbReference type="InterPro" id="IPR040181">
    <property type="entry name" value="PKHG5/7"/>
</dbReference>
<gene>
    <name evidence="1" type="ORF">rCG_31037</name>
</gene>
<dbReference type="Proteomes" id="UP000234681">
    <property type="component" value="Chromosome 5"/>
</dbReference>
<evidence type="ECO:0000313" key="1">
    <source>
        <dbReference type="EMBL" id="EDL81217.1"/>
    </source>
</evidence>
<evidence type="ECO:0000313" key="2">
    <source>
        <dbReference type="Proteomes" id="UP000234681"/>
    </source>
</evidence>
<organism evidence="1 2">
    <name type="scientific">Rattus norvegicus</name>
    <name type="common">Rat</name>
    <dbReference type="NCBI Taxonomy" id="10116"/>
    <lineage>
        <taxon>Eukaryota</taxon>
        <taxon>Metazoa</taxon>
        <taxon>Chordata</taxon>
        <taxon>Craniata</taxon>
        <taxon>Vertebrata</taxon>
        <taxon>Euteleostomi</taxon>
        <taxon>Mammalia</taxon>
        <taxon>Eutheria</taxon>
        <taxon>Euarchontoglires</taxon>
        <taxon>Glires</taxon>
        <taxon>Rodentia</taxon>
        <taxon>Myomorpha</taxon>
        <taxon>Muroidea</taxon>
        <taxon>Muridae</taxon>
        <taxon>Murinae</taxon>
        <taxon>Rattus</taxon>
    </lineage>
</organism>
<feature type="non-terminal residue" evidence="1">
    <location>
        <position position="79"/>
    </location>
</feature>